<accession>A0ABW0NHD9</accession>
<keyword evidence="9" id="KW-0479">Metal-binding</keyword>
<evidence type="ECO:0000256" key="12">
    <source>
        <dbReference type="ARBA" id="ARBA00023012"/>
    </source>
</evidence>
<dbReference type="PRINTS" id="PR00344">
    <property type="entry name" value="BCTRLSENSOR"/>
</dbReference>
<evidence type="ECO:0000256" key="15">
    <source>
        <dbReference type="ARBA" id="ARBA00030800"/>
    </source>
</evidence>
<dbReference type="RefSeq" id="WP_376851622.1">
    <property type="nucleotide sequence ID" value="NZ_JBHSMF010000009.1"/>
</dbReference>
<proteinExistence type="predicted"/>
<feature type="region of interest" description="Disordered" evidence="16">
    <location>
        <begin position="1"/>
        <end position="45"/>
    </location>
</feature>
<gene>
    <name evidence="18" type="ORF">ACFPOE_17770</name>
</gene>
<evidence type="ECO:0000256" key="13">
    <source>
        <dbReference type="ARBA" id="ARBA00023014"/>
    </source>
</evidence>
<dbReference type="Proteomes" id="UP001596037">
    <property type="component" value="Unassembled WGS sequence"/>
</dbReference>
<dbReference type="PROSITE" id="PS50109">
    <property type="entry name" value="HIS_KIN"/>
    <property type="match status" value="1"/>
</dbReference>
<evidence type="ECO:0000256" key="14">
    <source>
        <dbReference type="ARBA" id="ARBA00024827"/>
    </source>
</evidence>
<keyword evidence="7" id="KW-0963">Cytoplasm</keyword>
<feature type="domain" description="Histidine kinase" evidence="17">
    <location>
        <begin position="50"/>
        <end position="243"/>
    </location>
</feature>
<evidence type="ECO:0000256" key="1">
    <source>
        <dbReference type="ARBA" id="ARBA00000085"/>
    </source>
</evidence>
<protein>
    <recommendedName>
        <fullName evidence="5">Oxygen sensor histidine kinase NreB</fullName>
        <ecNumber evidence="4">2.7.13.3</ecNumber>
    </recommendedName>
    <alternativeName>
        <fullName evidence="15">Nitrogen regulation protein B</fullName>
    </alternativeName>
</protein>
<dbReference type="SUPFAM" id="SSF55874">
    <property type="entry name" value="ATPase domain of HSP90 chaperone/DNA topoisomerase II/histidine kinase"/>
    <property type="match status" value="1"/>
</dbReference>
<feature type="compositionally biased region" description="Polar residues" evidence="16">
    <location>
        <begin position="27"/>
        <end position="37"/>
    </location>
</feature>
<dbReference type="InterPro" id="IPR011712">
    <property type="entry name" value="Sig_transdc_His_kin_sub3_dim/P"/>
</dbReference>
<keyword evidence="11" id="KW-0408">Iron</keyword>
<dbReference type="InterPro" id="IPR005467">
    <property type="entry name" value="His_kinase_dom"/>
</dbReference>
<evidence type="ECO:0000256" key="10">
    <source>
        <dbReference type="ARBA" id="ARBA00022777"/>
    </source>
</evidence>
<name>A0ABW0NHD9_9BURK</name>
<comment type="cofactor">
    <cofactor evidence="2">
        <name>[4Fe-4S] cluster</name>
        <dbReference type="ChEBI" id="CHEBI:49883"/>
    </cofactor>
</comment>
<evidence type="ECO:0000313" key="18">
    <source>
        <dbReference type="EMBL" id="MFC5499398.1"/>
    </source>
</evidence>
<keyword evidence="10 18" id="KW-0418">Kinase</keyword>
<keyword evidence="19" id="KW-1185">Reference proteome</keyword>
<evidence type="ECO:0000256" key="8">
    <source>
        <dbReference type="ARBA" id="ARBA00022679"/>
    </source>
</evidence>
<organism evidence="18 19">
    <name type="scientific">Caenimonas terrae</name>
    <dbReference type="NCBI Taxonomy" id="696074"/>
    <lineage>
        <taxon>Bacteria</taxon>
        <taxon>Pseudomonadati</taxon>
        <taxon>Pseudomonadota</taxon>
        <taxon>Betaproteobacteria</taxon>
        <taxon>Burkholderiales</taxon>
        <taxon>Comamonadaceae</taxon>
        <taxon>Caenimonas</taxon>
    </lineage>
</organism>
<evidence type="ECO:0000313" key="19">
    <source>
        <dbReference type="Proteomes" id="UP001596037"/>
    </source>
</evidence>
<dbReference type="CDD" id="cd16917">
    <property type="entry name" value="HATPase_UhpB-NarQ-NarX-like"/>
    <property type="match status" value="1"/>
</dbReference>
<evidence type="ECO:0000256" key="2">
    <source>
        <dbReference type="ARBA" id="ARBA00001966"/>
    </source>
</evidence>
<dbReference type="InterPro" id="IPR003594">
    <property type="entry name" value="HATPase_dom"/>
</dbReference>
<comment type="caution">
    <text evidence="18">The sequence shown here is derived from an EMBL/GenBank/DDBJ whole genome shotgun (WGS) entry which is preliminary data.</text>
</comment>
<comment type="subcellular location">
    <subcellularLocation>
        <location evidence="3">Cytoplasm</location>
    </subcellularLocation>
</comment>
<dbReference type="EC" id="2.7.13.3" evidence="4"/>
<evidence type="ECO:0000256" key="3">
    <source>
        <dbReference type="ARBA" id="ARBA00004496"/>
    </source>
</evidence>
<reference evidence="19" key="1">
    <citation type="journal article" date="2019" name="Int. J. Syst. Evol. Microbiol.">
        <title>The Global Catalogue of Microorganisms (GCM) 10K type strain sequencing project: providing services to taxonomists for standard genome sequencing and annotation.</title>
        <authorList>
            <consortium name="The Broad Institute Genomics Platform"/>
            <consortium name="The Broad Institute Genome Sequencing Center for Infectious Disease"/>
            <person name="Wu L."/>
            <person name="Ma J."/>
        </authorList>
    </citation>
    <scope>NUCLEOTIDE SEQUENCE [LARGE SCALE GENOMIC DNA]</scope>
    <source>
        <strain evidence="19">CCUG 57401</strain>
    </source>
</reference>
<sequence length="250" mass="26373">MQTSTIAACPAAARSSQMTAAPPSPDTTPGQLASQLQGAREQARAQEREHLAREFHDVLGGLLTAARLDIASLQARLGGHDAEVDRRLAHLNDTLRAAFALKRRIVDGLAPASLHGVGLTASLEAMVREFVEASGIRVSTYLDNVVADEATQLAIYRLVQESLTNIAKYADARAAEIMLRNRGNTITVVVSDDGQGFEAGQARPGGHGLEGMRHRVESVGGQFTVDSARGRGTRVSASLPKVPGPGATAH</sequence>
<comment type="function">
    <text evidence="14">Member of the two-component regulatory system NreB/NreC involved in the control of dissimilatory nitrate/nitrite reduction in response to oxygen. NreB functions as a direct oxygen sensor histidine kinase which is autophosphorylated, in the absence of oxygen, probably at the conserved histidine residue, and transfers its phosphate group probably to a conserved aspartate residue of NreC. NreB/NreC activates the expression of the nitrate (narGHJI) and nitrite (nir) reductase operons, as well as the putative nitrate transporter gene narT.</text>
</comment>
<feature type="region of interest" description="Disordered" evidence="16">
    <location>
        <begin position="230"/>
        <end position="250"/>
    </location>
</feature>
<evidence type="ECO:0000256" key="5">
    <source>
        <dbReference type="ARBA" id="ARBA00017322"/>
    </source>
</evidence>
<keyword evidence="8" id="KW-0808">Transferase</keyword>
<keyword evidence="6" id="KW-0004">4Fe-4S</keyword>
<dbReference type="EMBL" id="JBHSMF010000009">
    <property type="protein sequence ID" value="MFC5499398.1"/>
    <property type="molecule type" value="Genomic_DNA"/>
</dbReference>
<evidence type="ECO:0000256" key="4">
    <source>
        <dbReference type="ARBA" id="ARBA00012438"/>
    </source>
</evidence>
<evidence type="ECO:0000256" key="6">
    <source>
        <dbReference type="ARBA" id="ARBA00022485"/>
    </source>
</evidence>
<evidence type="ECO:0000259" key="17">
    <source>
        <dbReference type="PROSITE" id="PS50109"/>
    </source>
</evidence>
<keyword evidence="12" id="KW-0902">Two-component regulatory system</keyword>
<evidence type="ECO:0000256" key="11">
    <source>
        <dbReference type="ARBA" id="ARBA00023004"/>
    </source>
</evidence>
<evidence type="ECO:0000256" key="7">
    <source>
        <dbReference type="ARBA" id="ARBA00022490"/>
    </source>
</evidence>
<keyword evidence="13" id="KW-0411">Iron-sulfur</keyword>
<evidence type="ECO:0000256" key="9">
    <source>
        <dbReference type="ARBA" id="ARBA00022723"/>
    </source>
</evidence>
<dbReference type="InterPro" id="IPR036890">
    <property type="entry name" value="HATPase_C_sf"/>
</dbReference>
<dbReference type="PANTHER" id="PTHR24421">
    <property type="entry name" value="NITRATE/NITRITE SENSOR PROTEIN NARX-RELATED"/>
    <property type="match status" value="1"/>
</dbReference>
<evidence type="ECO:0000256" key="16">
    <source>
        <dbReference type="SAM" id="MobiDB-lite"/>
    </source>
</evidence>
<dbReference type="Pfam" id="PF07730">
    <property type="entry name" value="HisKA_3"/>
    <property type="match status" value="1"/>
</dbReference>
<dbReference type="InterPro" id="IPR050482">
    <property type="entry name" value="Sensor_HK_TwoCompSys"/>
</dbReference>
<dbReference type="Gene3D" id="3.30.565.10">
    <property type="entry name" value="Histidine kinase-like ATPase, C-terminal domain"/>
    <property type="match status" value="1"/>
</dbReference>
<comment type="catalytic activity">
    <reaction evidence="1">
        <text>ATP + protein L-histidine = ADP + protein N-phospho-L-histidine.</text>
        <dbReference type="EC" id="2.7.13.3"/>
    </reaction>
</comment>
<dbReference type="Gene3D" id="1.20.5.1930">
    <property type="match status" value="1"/>
</dbReference>
<dbReference type="InterPro" id="IPR004358">
    <property type="entry name" value="Sig_transdc_His_kin-like_C"/>
</dbReference>
<dbReference type="GO" id="GO:0016301">
    <property type="term" value="F:kinase activity"/>
    <property type="evidence" value="ECO:0007669"/>
    <property type="project" value="UniProtKB-KW"/>
</dbReference>
<dbReference type="SMART" id="SM00387">
    <property type="entry name" value="HATPase_c"/>
    <property type="match status" value="1"/>
</dbReference>
<dbReference type="Pfam" id="PF02518">
    <property type="entry name" value="HATPase_c"/>
    <property type="match status" value="1"/>
</dbReference>